<proteinExistence type="predicted"/>
<accession>A0A5C5BF15</accession>
<dbReference type="PANTHER" id="PTHR34351:SF1">
    <property type="entry name" value="SLR1927 PROTEIN"/>
    <property type="match status" value="1"/>
</dbReference>
<dbReference type="AlphaFoldDB" id="A0A5C5BF15"/>
<evidence type="ECO:0000313" key="4">
    <source>
        <dbReference type="Proteomes" id="UP000313849"/>
    </source>
</evidence>
<dbReference type="InterPro" id="IPR002881">
    <property type="entry name" value="DUF58"/>
</dbReference>
<feature type="domain" description="DUF58" evidence="2">
    <location>
        <begin position="225"/>
        <end position="395"/>
    </location>
</feature>
<dbReference type="PANTHER" id="PTHR34351">
    <property type="entry name" value="SLR1927 PROTEIN-RELATED"/>
    <property type="match status" value="1"/>
</dbReference>
<name>A0A5C5BF15_9MICO</name>
<feature type="transmembrane region" description="Helical" evidence="1">
    <location>
        <begin position="36"/>
        <end position="57"/>
    </location>
</feature>
<keyword evidence="1" id="KW-1133">Transmembrane helix</keyword>
<comment type="caution">
    <text evidence="3">The sequence shown here is derived from an EMBL/GenBank/DDBJ whole genome shotgun (WGS) entry which is preliminary data.</text>
</comment>
<feature type="transmembrane region" description="Helical" evidence="1">
    <location>
        <begin position="63"/>
        <end position="87"/>
    </location>
</feature>
<keyword evidence="4" id="KW-1185">Reference proteome</keyword>
<organism evidence="3 4">
    <name type="scientific">Miniimonas arenae</name>
    <dbReference type="NCBI Taxonomy" id="676201"/>
    <lineage>
        <taxon>Bacteria</taxon>
        <taxon>Bacillati</taxon>
        <taxon>Actinomycetota</taxon>
        <taxon>Actinomycetes</taxon>
        <taxon>Micrococcales</taxon>
        <taxon>Beutenbergiaceae</taxon>
        <taxon>Miniimonas</taxon>
    </lineage>
</organism>
<evidence type="ECO:0000313" key="3">
    <source>
        <dbReference type="EMBL" id="TNU76275.1"/>
    </source>
</evidence>
<dbReference type="OrthoDB" id="9812729at2"/>
<sequence>MAGGRRAHRRPGAPAPRRATPAWLARLARIRAGGGSVTPIGWSVLVVGVAALVAGLLADWAELLALGAFALVALLVAGVQAWGASTYDVELDLAARRVTQGERVLGRVLVRNAARRRLLPAQLELPVGGSLATFPVPALGPGAVDENVFRIPTTRRAVLTVGPAATVRSDAAGLVRRRRTWTPPIEVIVHPRTIALGQTASGLLRDLEGGATPSLAEVSLEFHALREYVPGDDVRRIHWRSTARLGQVMVRQDEDVRRTRTAVVLATGSAGYAGEEDLELAVSVAASWVVQAVREERDVIAHAGRAIPVATSVAALDAFSAVEATSDGFDVAAATAWVAREVPDASMVVLVMGARTRAAQVRAALNALPVDAVVVAVSCDVGAEVEVATDGHQTLARCGDLASLPGLVRGALP</sequence>
<dbReference type="EMBL" id="VENP01000009">
    <property type="protein sequence ID" value="TNU76275.1"/>
    <property type="molecule type" value="Genomic_DNA"/>
</dbReference>
<dbReference type="Proteomes" id="UP000313849">
    <property type="component" value="Unassembled WGS sequence"/>
</dbReference>
<gene>
    <name evidence="3" type="ORF">FH969_04095</name>
</gene>
<keyword evidence="1" id="KW-0472">Membrane</keyword>
<dbReference type="RefSeq" id="WP_139986237.1">
    <property type="nucleotide sequence ID" value="NZ_VENP01000009.1"/>
</dbReference>
<evidence type="ECO:0000256" key="1">
    <source>
        <dbReference type="SAM" id="Phobius"/>
    </source>
</evidence>
<evidence type="ECO:0000259" key="2">
    <source>
        <dbReference type="Pfam" id="PF01882"/>
    </source>
</evidence>
<keyword evidence="1" id="KW-0812">Transmembrane</keyword>
<protein>
    <submittedName>
        <fullName evidence="3">DUF58 domain-containing protein</fullName>
    </submittedName>
</protein>
<dbReference type="Pfam" id="PF01882">
    <property type="entry name" value="DUF58"/>
    <property type="match status" value="1"/>
</dbReference>
<reference evidence="3 4" key="1">
    <citation type="submission" date="2019-06" db="EMBL/GenBank/DDBJ databases">
        <title>Draft genome sequence of Miniimonas arenae KCTC 19750T isolated from sea sand.</title>
        <authorList>
            <person name="Park S.-J."/>
        </authorList>
    </citation>
    <scope>NUCLEOTIDE SEQUENCE [LARGE SCALE GENOMIC DNA]</scope>
    <source>
        <strain evidence="3 4">KCTC 19750</strain>
    </source>
</reference>